<gene>
    <name evidence="2" type="ORF">GZ78_28635</name>
</gene>
<sequence length="113" mass="12941">MKLVDCNMDWFPHGTVFRLPGKYPYENLVDFMVYDPAITDRGQGLMVSSGYKAGLILVLLPKESSTKGDLYRHSIEKNWLIKNWSQWVYPECPVSEVYVSEGYNAEPISMALT</sequence>
<evidence type="ECO:0000313" key="2">
    <source>
        <dbReference type="EMBL" id="KEQ11754.1"/>
    </source>
</evidence>
<feature type="domain" description="Immunity protein 45" evidence="1">
    <location>
        <begin position="6"/>
        <end position="99"/>
    </location>
</feature>
<comment type="caution">
    <text evidence="2">The sequence shown here is derived from an EMBL/GenBank/DDBJ whole genome shotgun (WGS) entry which is preliminary data.</text>
</comment>
<dbReference type="InterPro" id="IPR029077">
    <property type="entry name" value="Imm45"/>
</dbReference>
<evidence type="ECO:0000313" key="3">
    <source>
        <dbReference type="Proteomes" id="UP000028073"/>
    </source>
</evidence>
<protein>
    <recommendedName>
        <fullName evidence="1">Immunity protein 45 domain-containing protein</fullName>
    </recommendedName>
</protein>
<dbReference type="eggNOG" id="ENOG5032V3C">
    <property type="taxonomic scope" value="Bacteria"/>
</dbReference>
<accession>A0A081MZY1</accession>
<keyword evidence="3" id="KW-1185">Reference proteome</keyword>
<name>A0A081MZY1_9GAMM</name>
<proteinExistence type="predicted"/>
<dbReference type="AlphaFoldDB" id="A0A081MZY1"/>
<dbReference type="Proteomes" id="UP000028073">
    <property type="component" value="Unassembled WGS sequence"/>
</dbReference>
<dbReference type="Pfam" id="PF15572">
    <property type="entry name" value="Imm45"/>
    <property type="match status" value="1"/>
</dbReference>
<evidence type="ECO:0000259" key="1">
    <source>
        <dbReference type="Pfam" id="PF15572"/>
    </source>
</evidence>
<reference evidence="2 3" key="1">
    <citation type="submission" date="2014-06" db="EMBL/GenBank/DDBJ databases">
        <title>Whole Genome Sequences of Three Symbiotic Endozoicomonas Bacteria.</title>
        <authorList>
            <person name="Neave M.J."/>
            <person name="Apprill A."/>
            <person name="Voolstra C.R."/>
        </authorList>
    </citation>
    <scope>NUCLEOTIDE SEQUENCE [LARGE SCALE GENOMIC DNA]</scope>
    <source>
        <strain evidence="2 3">DSM 25634</strain>
    </source>
</reference>
<organism evidence="2 3">
    <name type="scientific">Endozoicomonas numazuensis</name>
    <dbReference type="NCBI Taxonomy" id="1137799"/>
    <lineage>
        <taxon>Bacteria</taxon>
        <taxon>Pseudomonadati</taxon>
        <taxon>Pseudomonadota</taxon>
        <taxon>Gammaproteobacteria</taxon>
        <taxon>Oceanospirillales</taxon>
        <taxon>Endozoicomonadaceae</taxon>
        <taxon>Endozoicomonas</taxon>
    </lineage>
</organism>
<dbReference type="EMBL" id="JOKH01000013">
    <property type="protein sequence ID" value="KEQ11754.1"/>
    <property type="molecule type" value="Genomic_DNA"/>
</dbReference>